<evidence type="ECO:0000313" key="1">
    <source>
        <dbReference type="EMBL" id="SLM46861.1"/>
    </source>
</evidence>
<reference evidence="1" key="1">
    <citation type="submission" date="2017-03" db="EMBL/GenBank/DDBJ databases">
        <authorList>
            <person name="Afonso C.L."/>
            <person name="Miller P.J."/>
            <person name="Scott M.A."/>
            <person name="Spackman E."/>
            <person name="Goraichik I."/>
            <person name="Dimitrov K.M."/>
            <person name="Suarez D.L."/>
            <person name="Swayne D.E."/>
        </authorList>
    </citation>
    <scope>NUCLEOTIDE SEQUENCE [LARGE SCALE GENOMIC DNA]</scope>
    <source>
        <strain evidence="1">Genome sequencing of Nitrospira japonica strain NJ11</strain>
    </source>
</reference>
<sequence length="72" mass="8172">MPTRRRPNGCSVLIKLIGIHRFLVPSSSDRTVIAVTIIRGSAIAHDRYQMTWEDAQIIEVDCAVERAQRRVP</sequence>
<name>A0A1W1I1K6_9BACT</name>
<dbReference type="Proteomes" id="UP000192042">
    <property type="component" value="Chromosome I"/>
</dbReference>
<evidence type="ECO:0000313" key="2">
    <source>
        <dbReference type="Proteomes" id="UP000192042"/>
    </source>
</evidence>
<proteinExistence type="predicted"/>
<accession>A0A1W1I1K6</accession>
<dbReference type="KEGG" id="nja:NSJP_0689"/>
<dbReference type="AlphaFoldDB" id="A0A1W1I1K6"/>
<protein>
    <submittedName>
        <fullName evidence="1">Uncharacterized protein</fullName>
    </submittedName>
</protein>
<gene>
    <name evidence="1" type="ORF">NSJP_0689</name>
</gene>
<organism evidence="1 2">
    <name type="scientific">Nitrospira japonica</name>
    <dbReference type="NCBI Taxonomy" id="1325564"/>
    <lineage>
        <taxon>Bacteria</taxon>
        <taxon>Pseudomonadati</taxon>
        <taxon>Nitrospirota</taxon>
        <taxon>Nitrospiria</taxon>
        <taxon>Nitrospirales</taxon>
        <taxon>Nitrospiraceae</taxon>
        <taxon>Nitrospira</taxon>
    </lineage>
</organism>
<dbReference type="STRING" id="1325564.NSJP_0689"/>
<dbReference type="EMBL" id="LT828648">
    <property type="protein sequence ID" value="SLM46861.1"/>
    <property type="molecule type" value="Genomic_DNA"/>
</dbReference>
<keyword evidence="2" id="KW-1185">Reference proteome</keyword>